<evidence type="ECO:0000256" key="3">
    <source>
        <dbReference type="ARBA" id="ARBA00022475"/>
    </source>
</evidence>
<keyword evidence="10" id="KW-0614">Plasmid</keyword>
<dbReference type="Proteomes" id="UP000008330">
    <property type="component" value="Plasmid pRLG203"/>
</dbReference>
<comment type="similarity">
    <text evidence="8">Belongs to the binding-protein-dependent transport system permease family. LivHM subfamily.</text>
</comment>
<feature type="transmembrane region" description="Helical" evidence="9">
    <location>
        <begin position="12"/>
        <end position="31"/>
    </location>
</feature>
<keyword evidence="6 9" id="KW-1133">Transmembrane helix</keyword>
<accession>A0ABF7QZA4</accession>
<keyword evidence="2" id="KW-0813">Transport</keyword>
<feature type="transmembrane region" description="Helical" evidence="9">
    <location>
        <begin position="243"/>
        <end position="263"/>
    </location>
</feature>
<evidence type="ECO:0000256" key="8">
    <source>
        <dbReference type="ARBA" id="ARBA00037998"/>
    </source>
</evidence>
<dbReference type="InterPro" id="IPR052157">
    <property type="entry name" value="BCAA_transport_permease"/>
</dbReference>
<keyword evidence="5" id="KW-0029">Amino-acid transport</keyword>
<dbReference type="InterPro" id="IPR001851">
    <property type="entry name" value="ABC_transp_permease"/>
</dbReference>
<keyword evidence="4 9" id="KW-0812">Transmembrane</keyword>
<evidence type="ECO:0000256" key="5">
    <source>
        <dbReference type="ARBA" id="ARBA00022970"/>
    </source>
</evidence>
<organism evidence="10 11">
    <name type="scientific">Rhizobium leguminosarum bv. trifolii (strain WSM2304)</name>
    <dbReference type="NCBI Taxonomy" id="395492"/>
    <lineage>
        <taxon>Bacteria</taxon>
        <taxon>Pseudomonadati</taxon>
        <taxon>Pseudomonadota</taxon>
        <taxon>Alphaproteobacteria</taxon>
        <taxon>Hyphomicrobiales</taxon>
        <taxon>Rhizobiaceae</taxon>
        <taxon>Rhizobium/Agrobacterium group</taxon>
        <taxon>Rhizobium</taxon>
    </lineage>
</organism>
<dbReference type="RefSeq" id="WP_012559758.1">
    <property type="nucleotide sequence ID" value="NC_011370.1"/>
</dbReference>
<evidence type="ECO:0000313" key="10">
    <source>
        <dbReference type="EMBL" id="ACI59491.1"/>
    </source>
</evidence>
<dbReference type="Pfam" id="PF02653">
    <property type="entry name" value="BPD_transp_2"/>
    <property type="match status" value="1"/>
</dbReference>
<evidence type="ECO:0000256" key="1">
    <source>
        <dbReference type="ARBA" id="ARBA00004651"/>
    </source>
</evidence>
<protein>
    <submittedName>
        <fullName evidence="10">Inner-membrane translocator</fullName>
    </submittedName>
</protein>
<evidence type="ECO:0000256" key="2">
    <source>
        <dbReference type="ARBA" id="ARBA00022448"/>
    </source>
</evidence>
<evidence type="ECO:0000256" key="7">
    <source>
        <dbReference type="ARBA" id="ARBA00023136"/>
    </source>
</evidence>
<evidence type="ECO:0000256" key="9">
    <source>
        <dbReference type="SAM" id="Phobius"/>
    </source>
</evidence>
<feature type="transmembrane region" description="Helical" evidence="9">
    <location>
        <begin position="189"/>
        <end position="211"/>
    </location>
</feature>
<evidence type="ECO:0000313" key="11">
    <source>
        <dbReference type="Proteomes" id="UP000008330"/>
    </source>
</evidence>
<keyword evidence="7 9" id="KW-0472">Membrane</keyword>
<dbReference type="GO" id="GO:0005886">
    <property type="term" value="C:plasma membrane"/>
    <property type="evidence" value="ECO:0007669"/>
    <property type="project" value="UniProtKB-SubCell"/>
</dbReference>
<dbReference type="AlphaFoldDB" id="A0ABF7QZA4"/>
<dbReference type="KEGG" id="rlt:Rleg2_6102"/>
<dbReference type="PANTHER" id="PTHR11795">
    <property type="entry name" value="BRANCHED-CHAIN AMINO ACID TRANSPORT SYSTEM PERMEASE PROTEIN LIVH"/>
    <property type="match status" value="1"/>
</dbReference>
<reference evidence="10 11" key="1">
    <citation type="journal article" date="2010" name="Stand. Genomic Sci.">
        <title>Complete genome sequence of Rhizobium leguminosarum bv trifolii strain WSM2304, an effective microsymbiont of the South American clover Trifolium polymorphum.</title>
        <authorList>
            <person name="Reeve W."/>
            <person name="O'Hara G."/>
            <person name="Chain P."/>
            <person name="Ardley J."/>
            <person name="Brau L."/>
            <person name="Nandesena K."/>
            <person name="Tiwari R."/>
            <person name="Malfatti S."/>
            <person name="Kiss H."/>
            <person name="Lapidus A."/>
            <person name="Copeland A."/>
            <person name="Nolan M."/>
            <person name="Land M."/>
            <person name="Ivanova N."/>
            <person name="Mavromatis K."/>
            <person name="Markowitz V."/>
            <person name="Kyrpides N."/>
            <person name="Melino V."/>
            <person name="Denton M."/>
            <person name="Yates R."/>
            <person name="Howieson J."/>
        </authorList>
    </citation>
    <scope>NUCLEOTIDE SEQUENCE [LARGE SCALE GENOMIC DNA]</scope>
    <source>
        <strain evidence="10 11">WSM2304</strain>
    </source>
</reference>
<dbReference type="CDD" id="cd06582">
    <property type="entry name" value="TM_PBP1_LivH_like"/>
    <property type="match status" value="1"/>
</dbReference>
<dbReference type="GO" id="GO:0006865">
    <property type="term" value="P:amino acid transport"/>
    <property type="evidence" value="ECO:0007669"/>
    <property type="project" value="UniProtKB-KW"/>
</dbReference>
<evidence type="ECO:0000256" key="6">
    <source>
        <dbReference type="ARBA" id="ARBA00022989"/>
    </source>
</evidence>
<sequence length="300" mass="31831">MQLVFDALSLGSLYALVALGIGLLFGVVKVVNFAYGDLITVGAYSLIVPSLQSHAQLYVGDFPWPLVVVIVTLVVTSVALICDLAIFRPLRSADGATIMIATFALGYFIQNTILIGYGGLPRIVNMWPLLTSTTDFFGARVPQLQLLTIILTACLLAIFVVFLRYTALGLEIRAAAENFPMARAMGIRAGRVTTIAIVMSAFLAALVSLILTVQTSVIGYRMGAPLMVFGFIATIIGGMGSLLGAVVGGLAVGVLTVVAQTLLPEPLRGFRDALVYFLIFAFLVVKPRGLITSAQGGERV</sequence>
<geneLocation type="plasmid" evidence="10 11">
    <name>pRLG203</name>
</geneLocation>
<feature type="transmembrane region" description="Helical" evidence="9">
    <location>
        <begin position="144"/>
        <end position="168"/>
    </location>
</feature>
<dbReference type="PANTHER" id="PTHR11795:SF445">
    <property type="entry name" value="AMINO ACID ABC TRANSPORTER PERMEASE PROTEIN"/>
    <property type="match status" value="1"/>
</dbReference>
<evidence type="ECO:0000256" key="4">
    <source>
        <dbReference type="ARBA" id="ARBA00022692"/>
    </source>
</evidence>
<keyword evidence="3" id="KW-1003">Cell membrane</keyword>
<keyword evidence="11" id="KW-1185">Reference proteome</keyword>
<feature type="transmembrane region" description="Helical" evidence="9">
    <location>
        <begin position="98"/>
        <end position="124"/>
    </location>
</feature>
<feature type="transmembrane region" description="Helical" evidence="9">
    <location>
        <begin position="64"/>
        <end position="86"/>
    </location>
</feature>
<comment type="subcellular location">
    <subcellularLocation>
        <location evidence="1">Cell membrane</location>
        <topology evidence="1">Multi-pass membrane protein</topology>
    </subcellularLocation>
</comment>
<gene>
    <name evidence="10" type="ordered locus">Rleg2_6102</name>
</gene>
<proteinExistence type="inferred from homology"/>
<name>A0ABF7QZA4_RHILW</name>
<feature type="transmembrane region" description="Helical" evidence="9">
    <location>
        <begin position="217"/>
        <end position="236"/>
    </location>
</feature>
<dbReference type="EMBL" id="CP001195">
    <property type="protein sequence ID" value="ACI59491.1"/>
    <property type="molecule type" value="Genomic_DNA"/>
</dbReference>
<feature type="transmembrane region" description="Helical" evidence="9">
    <location>
        <begin position="269"/>
        <end position="285"/>
    </location>
</feature>